<dbReference type="PRINTS" id="PR00092">
    <property type="entry name" value="TYROSINASE"/>
</dbReference>
<dbReference type="PANTHER" id="PTHR11474">
    <property type="entry name" value="TYROSINASE FAMILY MEMBER"/>
    <property type="match status" value="1"/>
</dbReference>
<feature type="chain" id="PRO_5040339579" description="Tyrosinase copper-binding domain-containing protein" evidence="5">
    <location>
        <begin position="26"/>
        <end position="621"/>
    </location>
</feature>
<dbReference type="GO" id="GO:0046872">
    <property type="term" value="F:metal ion binding"/>
    <property type="evidence" value="ECO:0007669"/>
    <property type="project" value="UniProtKB-KW"/>
</dbReference>
<dbReference type="OrthoDB" id="6132182at2759"/>
<accession>A0A9N9M273</accession>
<dbReference type="InterPro" id="IPR002227">
    <property type="entry name" value="Tyrosinase_Cu-bd"/>
</dbReference>
<dbReference type="SUPFAM" id="SSF48056">
    <property type="entry name" value="Di-copper centre-containing domain"/>
    <property type="match status" value="1"/>
</dbReference>
<feature type="domain" description="Tyrosinase copper-binding" evidence="6">
    <location>
        <begin position="348"/>
        <end position="359"/>
    </location>
</feature>
<evidence type="ECO:0000256" key="5">
    <source>
        <dbReference type="SAM" id="SignalP"/>
    </source>
</evidence>
<dbReference type="AlphaFoldDB" id="A0A9N9M273"/>
<keyword evidence="4" id="KW-0503">Monooxygenase</keyword>
<dbReference type="PROSITE" id="PS00498">
    <property type="entry name" value="TYROSINASE_2"/>
    <property type="match status" value="1"/>
</dbReference>
<keyword evidence="2" id="KW-0479">Metal-binding</keyword>
<dbReference type="InterPro" id="IPR050316">
    <property type="entry name" value="Tyrosinase/Hemocyanin"/>
</dbReference>
<dbReference type="InterPro" id="IPR008922">
    <property type="entry name" value="Di-copper_centre_dom_sf"/>
</dbReference>
<evidence type="ECO:0000256" key="4">
    <source>
        <dbReference type="ARBA" id="ARBA00023033"/>
    </source>
</evidence>
<gene>
    <name evidence="7" type="ORF">HYALB_00007463</name>
</gene>
<evidence type="ECO:0000313" key="7">
    <source>
        <dbReference type="EMBL" id="CAG8983335.1"/>
    </source>
</evidence>
<dbReference type="Gene3D" id="1.10.1280.10">
    <property type="entry name" value="Di-copper center containing domain from catechol oxidase"/>
    <property type="match status" value="1"/>
</dbReference>
<dbReference type="Gene3D" id="2.60.310.20">
    <property type="match status" value="1"/>
</dbReference>
<name>A0A9N9M273_9HELO</name>
<reference evidence="7" key="1">
    <citation type="submission" date="2021-07" db="EMBL/GenBank/DDBJ databases">
        <authorList>
            <person name="Durling M."/>
        </authorList>
    </citation>
    <scope>NUCLEOTIDE SEQUENCE</scope>
</reference>
<sequence>MRLLTQTRAAVLAAFGALLIQSVLSIPSETPHETRYGRYDYGPEGHAHLKRQASDNAFTATTGLPYTGRGPGGSAPLRLEVRELEKNATMWTLYLLGLDWMQSVNQGVKYSYYQLMGIHGRPFSTYDQVGPAPGMENSGYCHHIDILFPTWHRPYNILYEQTLQYLMLVIANMYPEGFVRDRYVEAAQSFRIPYWDWAVVPESGQSVFPSSVQQTSVRLDGPKGRQIIDNPLFTYIFQPLDPVQLPNEPFNKFPMTMRYPTTSDANAVSQNSLVARQLDNSAPSFRSRLYNLLTNYHDYATFSNTAWIPANENTDFEKFDSLESLHDQVHGLVGSGGHMSYIDYSGFDPIFMLVHCNMDRIFAIWQTLNPGDYVNPETSLMGSYTVPKGQLEDTNTPLSPFRMRNGQMWNSTGIRYTTDFGYAYPETANGTGVDIRAQAVSAINKLYGPNPPGAVSGVIARDTSNGLEYREWIANIRVLKYALDGPFFIHIFLGNFSADPFQWSFEPNLVGTHSIFVKDVNKKEEPCNCNADWTTGTIPLTAALSKAVEAKSLKSLNPEDVEPYLEKNLRYKLSYLNDEEVMSDVKSLKITVVSAPVKKASTETELPQWGKFTGNFTVAAG</sequence>
<keyword evidence="8" id="KW-1185">Reference proteome</keyword>
<dbReference type="GO" id="GO:0004497">
    <property type="term" value="F:monooxygenase activity"/>
    <property type="evidence" value="ECO:0007669"/>
    <property type="project" value="UniProtKB-KW"/>
</dbReference>
<dbReference type="PANTHER" id="PTHR11474:SF32">
    <property type="entry name" value="TYROSINASE"/>
    <property type="match status" value="1"/>
</dbReference>
<evidence type="ECO:0000313" key="8">
    <source>
        <dbReference type="Proteomes" id="UP000701801"/>
    </source>
</evidence>
<evidence type="ECO:0000259" key="6">
    <source>
        <dbReference type="PROSITE" id="PS00498"/>
    </source>
</evidence>
<dbReference type="Proteomes" id="UP000701801">
    <property type="component" value="Unassembled WGS sequence"/>
</dbReference>
<comment type="cofactor">
    <cofactor evidence="1">
        <name>Cu(2+)</name>
        <dbReference type="ChEBI" id="CHEBI:29036"/>
    </cofactor>
</comment>
<dbReference type="EMBL" id="CAJVRM010000724">
    <property type="protein sequence ID" value="CAG8983335.1"/>
    <property type="molecule type" value="Genomic_DNA"/>
</dbReference>
<proteinExistence type="predicted"/>
<evidence type="ECO:0000256" key="3">
    <source>
        <dbReference type="ARBA" id="ARBA00023002"/>
    </source>
</evidence>
<dbReference type="Pfam" id="PF00264">
    <property type="entry name" value="Tyrosinase"/>
    <property type="match status" value="1"/>
</dbReference>
<evidence type="ECO:0000256" key="2">
    <source>
        <dbReference type="ARBA" id="ARBA00022723"/>
    </source>
</evidence>
<evidence type="ECO:0000256" key="1">
    <source>
        <dbReference type="ARBA" id="ARBA00001973"/>
    </source>
</evidence>
<organism evidence="7 8">
    <name type="scientific">Hymenoscyphus albidus</name>
    <dbReference type="NCBI Taxonomy" id="595503"/>
    <lineage>
        <taxon>Eukaryota</taxon>
        <taxon>Fungi</taxon>
        <taxon>Dikarya</taxon>
        <taxon>Ascomycota</taxon>
        <taxon>Pezizomycotina</taxon>
        <taxon>Leotiomycetes</taxon>
        <taxon>Helotiales</taxon>
        <taxon>Helotiaceae</taxon>
        <taxon>Hymenoscyphus</taxon>
    </lineage>
</organism>
<protein>
    <recommendedName>
        <fullName evidence="6">Tyrosinase copper-binding domain-containing protein</fullName>
    </recommendedName>
</protein>
<keyword evidence="3" id="KW-0560">Oxidoreductase</keyword>
<feature type="signal peptide" evidence="5">
    <location>
        <begin position="1"/>
        <end position="25"/>
    </location>
</feature>
<dbReference type="InterPro" id="IPR041640">
    <property type="entry name" value="Tyrosinase_C"/>
</dbReference>
<dbReference type="Pfam" id="PF18132">
    <property type="entry name" value="Tyrosinase_C"/>
    <property type="match status" value="1"/>
</dbReference>
<comment type="caution">
    <text evidence="7">The sequence shown here is derived from an EMBL/GenBank/DDBJ whole genome shotgun (WGS) entry which is preliminary data.</text>
</comment>
<keyword evidence="5" id="KW-0732">Signal</keyword>